<dbReference type="KEGG" id="lcre:Pla8534_10860"/>
<dbReference type="Proteomes" id="UP000317648">
    <property type="component" value="Chromosome"/>
</dbReference>
<reference evidence="2 3" key="1">
    <citation type="submission" date="2019-02" db="EMBL/GenBank/DDBJ databases">
        <title>Deep-cultivation of Planctomycetes and their phenomic and genomic characterization uncovers novel biology.</title>
        <authorList>
            <person name="Wiegand S."/>
            <person name="Jogler M."/>
            <person name="Boedeker C."/>
            <person name="Pinto D."/>
            <person name="Vollmers J."/>
            <person name="Rivas-Marin E."/>
            <person name="Kohn T."/>
            <person name="Peeters S.H."/>
            <person name="Heuer A."/>
            <person name="Rast P."/>
            <person name="Oberbeckmann S."/>
            <person name="Bunk B."/>
            <person name="Jeske O."/>
            <person name="Meyerdierks A."/>
            <person name="Storesund J.E."/>
            <person name="Kallscheuer N."/>
            <person name="Luecker S."/>
            <person name="Lage O.M."/>
            <person name="Pohl T."/>
            <person name="Merkel B.J."/>
            <person name="Hornburger P."/>
            <person name="Mueller R.-W."/>
            <person name="Bruemmer F."/>
            <person name="Labrenz M."/>
            <person name="Spormann A.M."/>
            <person name="Op den Camp H."/>
            <person name="Overmann J."/>
            <person name="Amann R."/>
            <person name="Jetten M.S.M."/>
            <person name="Mascher T."/>
            <person name="Medema M.H."/>
            <person name="Devos D.P."/>
            <person name="Kaster A.-K."/>
            <person name="Ovreas L."/>
            <person name="Rohde M."/>
            <person name="Galperin M.Y."/>
            <person name="Jogler C."/>
        </authorList>
    </citation>
    <scope>NUCLEOTIDE SEQUENCE [LARGE SCALE GENOMIC DNA]</scope>
    <source>
        <strain evidence="2 3">Pla85_3_4</strain>
    </source>
</reference>
<dbReference type="EMBL" id="CP036433">
    <property type="protein sequence ID" value="QDU93306.1"/>
    <property type="molecule type" value="Genomic_DNA"/>
</dbReference>
<accession>A0A518DN94</accession>
<protein>
    <submittedName>
        <fullName evidence="2">Uncharacterized protein</fullName>
    </submittedName>
</protein>
<proteinExistence type="predicted"/>
<evidence type="ECO:0000313" key="2">
    <source>
        <dbReference type="EMBL" id="QDU93306.1"/>
    </source>
</evidence>
<gene>
    <name evidence="2" type="ORF">Pla8534_10860</name>
</gene>
<feature type="signal peptide" evidence="1">
    <location>
        <begin position="1"/>
        <end position="25"/>
    </location>
</feature>
<dbReference type="OrthoDB" id="235850at2"/>
<organism evidence="2 3">
    <name type="scientific">Lignipirellula cremea</name>
    <dbReference type="NCBI Taxonomy" id="2528010"/>
    <lineage>
        <taxon>Bacteria</taxon>
        <taxon>Pseudomonadati</taxon>
        <taxon>Planctomycetota</taxon>
        <taxon>Planctomycetia</taxon>
        <taxon>Pirellulales</taxon>
        <taxon>Pirellulaceae</taxon>
        <taxon>Lignipirellula</taxon>
    </lineage>
</organism>
<keyword evidence="3" id="KW-1185">Reference proteome</keyword>
<evidence type="ECO:0000313" key="3">
    <source>
        <dbReference type="Proteomes" id="UP000317648"/>
    </source>
</evidence>
<name>A0A518DN94_9BACT</name>
<feature type="chain" id="PRO_5021808819" evidence="1">
    <location>
        <begin position="26"/>
        <end position="773"/>
    </location>
</feature>
<keyword evidence="1" id="KW-0732">Signal</keyword>
<sequence precursor="true">MTLIRLCVAATVLYAATCLALPAMAEVQVSSLTPRGLQTGAVTKLGIRGQGLGPDAVLLAPFAIARQAVVGAAKANQLELEVELAPQVVPGVYSVRIASPDGVSAPVLLAVDHLPQQEWSEKVDQMPVALHGQLTGSQILETRLQGKKGMSLVVDLAGQRLGSKVQPVVRLFDTQNHELAWSPPLQRLHGDARCSVVLPADGEYRVELRDRFYRGPAPGYFRLAIGELQTADVWLPASVQRGEATQLTSGISNLPAGSQFSLTAPANDQASQRLAATPWPLIAPTPRVGVSDHPELTEQPAGASRQVLPAAPVAVSGRLAAISETDEYEIPVTAGQKLRITLFADRIGSPIDGVLMVRGEKGNQLARNDDSETESDPQLDFTAPKNVDKVVLAVQDLLRRGGEDYVYRLQVEDLSRPEFDLSLETDQITPPATGVQVLRVAANRRGYNGPIDLALTDLQGNALPGITASGQIAAGMKYGLLQVTASSEALASLVRVQGQNPADPQLTRIAVGPLASDPALAVMAGELGFAVRTAGPALSIAWVDPPEKLRLGGVLPVQIALVRPADGEVRLRLISSLEAPQKTEKVNNVDTQVDDLDQTIRLQSEKAPTDAEAVVQIAGPANATPQAYAVALVAELLSTDKKTVLQTAYSSPQTFSFERALTLKLTSKNTLNALAGEGETGELTGQITRDAGFEGPVTVALKGLIKEYPAPSVEVPADASEFTLPVRFPFGAKAQDLANISLQAIAGEPKSPEAQFSNSIDVKIKVVAGTKPK</sequence>
<dbReference type="RefSeq" id="WP_145049999.1">
    <property type="nucleotide sequence ID" value="NZ_CP036433.1"/>
</dbReference>
<dbReference type="AlphaFoldDB" id="A0A518DN94"/>
<dbReference type="Gene3D" id="2.60.120.380">
    <property type="match status" value="2"/>
</dbReference>
<evidence type="ECO:0000256" key="1">
    <source>
        <dbReference type="SAM" id="SignalP"/>
    </source>
</evidence>